<accession>X6MQ65</accession>
<protein>
    <submittedName>
        <fullName evidence="3">Uncharacterized protein</fullName>
    </submittedName>
</protein>
<feature type="compositionally biased region" description="Acidic residues" evidence="1">
    <location>
        <begin position="163"/>
        <end position="179"/>
    </location>
</feature>
<name>X6MQ65_RETFI</name>
<feature type="region of interest" description="Disordered" evidence="1">
    <location>
        <begin position="66"/>
        <end position="184"/>
    </location>
</feature>
<evidence type="ECO:0000256" key="1">
    <source>
        <dbReference type="SAM" id="MobiDB-lite"/>
    </source>
</evidence>
<dbReference type="EMBL" id="ASPP01018993">
    <property type="protein sequence ID" value="ETO15577.1"/>
    <property type="molecule type" value="Genomic_DNA"/>
</dbReference>
<feature type="transmembrane region" description="Helical" evidence="2">
    <location>
        <begin position="305"/>
        <end position="326"/>
    </location>
</feature>
<reference evidence="3 4" key="1">
    <citation type="journal article" date="2013" name="Curr. Biol.">
        <title>The Genome of the Foraminiferan Reticulomyxa filosa.</title>
        <authorList>
            <person name="Glockner G."/>
            <person name="Hulsmann N."/>
            <person name="Schleicher M."/>
            <person name="Noegel A.A."/>
            <person name="Eichinger L."/>
            <person name="Gallinger C."/>
            <person name="Pawlowski J."/>
            <person name="Sierra R."/>
            <person name="Euteneuer U."/>
            <person name="Pillet L."/>
            <person name="Moustafa A."/>
            <person name="Platzer M."/>
            <person name="Groth M."/>
            <person name="Szafranski K."/>
            <person name="Schliwa M."/>
        </authorList>
    </citation>
    <scope>NUCLEOTIDE SEQUENCE [LARGE SCALE GENOMIC DNA]</scope>
</reference>
<keyword evidence="2" id="KW-0812">Transmembrane</keyword>
<organism evidence="3 4">
    <name type="scientific">Reticulomyxa filosa</name>
    <dbReference type="NCBI Taxonomy" id="46433"/>
    <lineage>
        <taxon>Eukaryota</taxon>
        <taxon>Sar</taxon>
        <taxon>Rhizaria</taxon>
        <taxon>Retaria</taxon>
        <taxon>Foraminifera</taxon>
        <taxon>Monothalamids</taxon>
        <taxon>Reticulomyxidae</taxon>
        <taxon>Reticulomyxa</taxon>
    </lineage>
</organism>
<evidence type="ECO:0000256" key="2">
    <source>
        <dbReference type="SAM" id="Phobius"/>
    </source>
</evidence>
<dbReference type="Proteomes" id="UP000023152">
    <property type="component" value="Unassembled WGS sequence"/>
</dbReference>
<proteinExistence type="predicted"/>
<comment type="caution">
    <text evidence="3">The sequence shown here is derived from an EMBL/GenBank/DDBJ whole genome shotgun (WGS) entry which is preliminary data.</text>
</comment>
<dbReference type="AlphaFoldDB" id="X6MQ65"/>
<feature type="compositionally biased region" description="Acidic residues" evidence="1">
    <location>
        <begin position="121"/>
        <end position="133"/>
    </location>
</feature>
<sequence length="330" mass="39296">MYGPKKKDPKEEKSRNKFSLKRERDVIYLSPSITSGSATVQSRNINAYSVHSPLTQSATTNISYCSTASNKTRESRSWTNRAKKKKRAKQLVFEDEEEENEAVEEEEEERDENNGSHEADVYDEEEERDDDEEYKQRTHKEGTVSKKKESDDIPYSNPYAIEWNEEEEEEEEEEEGGREEEDKRKGTERLKRVHWRAWKTMSHTTFLCNGRIMCGHDWHYFLVTISLLTISSFFFFIFMLQHPILLFPYFTISLFIAFLLFLLDLFLLLRAAFTDPGYLPRKRPSKLSLSLPHDRVANDILYCRFVHFFFFFIKHIYIYMDIYIYVCVYI</sequence>
<keyword evidence="4" id="KW-1185">Reference proteome</keyword>
<evidence type="ECO:0000313" key="3">
    <source>
        <dbReference type="EMBL" id="ETO15577.1"/>
    </source>
</evidence>
<keyword evidence="2" id="KW-1133">Transmembrane helix</keyword>
<gene>
    <name evidence="3" type="ORF">RFI_21789</name>
</gene>
<feature type="compositionally biased region" description="Acidic residues" evidence="1">
    <location>
        <begin position="93"/>
        <end position="111"/>
    </location>
</feature>
<keyword evidence="2" id="KW-0472">Membrane</keyword>
<evidence type="ECO:0000313" key="4">
    <source>
        <dbReference type="Proteomes" id="UP000023152"/>
    </source>
</evidence>
<feature type="transmembrane region" description="Helical" evidence="2">
    <location>
        <begin position="246"/>
        <end position="273"/>
    </location>
</feature>
<feature type="transmembrane region" description="Helical" evidence="2">
    <location>
        <begin position="220"/>
        <end position="240"/>
    </location>
</feature>
<feature type="compositionally biased region" description="Basic and acidic residues" evidence="1">
    <location>
        <begin position="134"/>
        <end position="151"/>
    </location>
</feature>